<dbReference type="Pfam" id="PF00534">
    <property type="entry name" value="Glycos_transf_1"/>
    <property type="match status" value="1"/>
</dbReference>
<organism evidence="3 4">
    <name type="scientific">Candidatus Gottesmanbacteria bacterium RIFCSPLOWO2_01_FULL_42_22</name>
    <dbReference type="NCBI Taxonomy" id="1798391"/>
    <lineage>
        <taxon>Bacteria</taxon>
        <taxon>Candidatus Gottesmaniibacteriota</taxon>
    </lineage>
</organism>
<dbReference type="STRING" id="1798391.A2968_03110"/>
<dbReference type="InterPro" id="IPR050194">
    <property type="entry name" value="Glycosyltransferase_grp1"/>
</dbReference>
<evidence type="ECO:0000313" key="3">
    <source>
        <dbReference type="EMBL" id="OGG34137.1"/>
    </source>
</evidence>
<feature type="domain" description="Glycosyltransferase subfamily 4-like N-terminal" evidence="2">
    <location>
        <begin position="13"/>
        <end position="220"/>
    </location>
</feature>
<sequence>MHILQINKFYHIVGGVERYYLELSNLLEKKGHQVAYFSMDHPRNYKTKWSKYFVSNASFTKPRFGRSINLFSRMIYSRESRSRIARLLDDFQPDIAHLHQIYHHISPSILLELKKRKIPIVHTVGDFHLISPHHNNLFHQDHICEVSKPHKYYQTVIHKCIKNSYLASFAESLEQYFHYFLKIYQNNIDLFISPSEFMTTKLVEYGIPSQRIKILPYFVDYRKYHQSRKIGSYILYFGRLSEEKGLKFLVENVGRLPNVKLIIAGEGPLGIELKNMIKVNKFRNIEIRSEFIPESDLKKIISECRFIVYPSQSYEIFGISLLEAYASGKPVLASRIGALPEIVKNGETGLLFEVNNHDQFRKKLLKLWQNPKLLKLMGRNGRMLVEKKFSPELHYSQLKEIYQEIID</sequence>
<dbReference type="PANTHER" id="PTHR45947:SF13">
    <property type="entry name" value="TRANSFERASE"/>
    <property type="match status" value="1"/>
</dbReference>
<dbReference type="GO" id="GO:0016757">
    <property type="term" value="F:glycosyltransferase activity"/>
    <property type="evidence" value="ECO:0007669"/>
    <property type="project" value="InterPro"/>
</dbReference>
<dbReference type="InterPro" id="IPR028098">
    <property type="entry name" value="Glyco_trans_4-like_N"/>
</dbReference>
<accession>A0A1F6BC91</accession>
<evidence type="ECO:0008006" key="5">
    <source>
        <dbReference type="Google" id="ProtNLM"/>
    </source>
</evidence>
<gene>
    <name evidence="3" type="ORF">A2968_03110</name>
</gene>
<protein>
    <recommendedName>
        <fullName evidence="5">Glycosyl transferase family 1 domain-containing protein</fullName>
    </recommendedName>
</protein>
<proteinExistence type="predicted"/>
<dbReference type="CDD" id="cd03801">
    <property type="entry name" value="GT4_PimA-like"/>
    <property type="match status" value="1"/>
</dbReference>
<evidence type="ECO:0000313" key="4">
    <source>
        <dbReference type="Proteomes" id="UP000176228"/>
    </source>
</evidence>
<feature type="domain" description="Glycosyl transferase family 1" evidence="1">
    <location>
        <begin position="227"/>
        <end position="382"/>
    </location>
</feature>
<dbReference type="Gene3D" id="3.40.50.2000">
    <property type="entry name" value="Glycogen Phosphorylase B"/>
    <property type="match status" value="2"/>
</dbReference>
<dbReference type="Pfam" id="PF13439">
    <property type="entry name" value="Glyco_transf_4"/>
    <property type="match status" value="1"/>
</dbReference>
<dbReference type="SUPFAM" id="SSF53756">
    <property type="entry name" value="UDP-Glycosyltransferase/glycogen phosphorylase"/>
    <property type="match status" value="1"/>
</dbReference>
<dbReference type="InterPro" id="IPR001296">
    <property type="entry name" value="Glyco_trans_1"/>
</dbReference>
<evidence type="ECO:0000259" key="2">
    <source>
        <dbReference type="Pfam" id="PF13439"/>
    </source>
</evidence>
<dbReference type="PANTHER" id="PTHR45947">
    <property type="entry name" value="SULFOQUINOVOSYL TRANSFERASE SQD2"/>
    <property type="match status" value="1"/>
</dbReference>
<dbReference type="EMBL" id="MFJU01000035">
    <property type="protein sequence ID" value="OGG34137.1"/>
    <property type="molecule type" value="Genomic_DNA"/>
</dbReference>
<evidence type="ECO:0000259" key="1">
    <source>
        <dbReference type="Pfam" id="PF00534"/>
    </source>
</evidence>
<name>A0A1F6BC91_9BACT</name>
<dbReference type="AlphaFoldDB" id="A0A1F6BC91"/>
<reference evidence="3 4" key="1">
    <citation type="journal article" date="2016" name="Nat. Commun.">
        <title>Thousands of microbial genomes shed light on interconnected biogeochemical processes in an aquifer system.</title>
        <authorList>
            <person name="Anantharaman K."/>
            <person name="Brown C.T."/>
            <person name="Hug L.A."/>
            <person name="Sharon I."/>
            <person name="Castelle C.J."/>
            <person name="Probst A.J."/>
            <person name="Thomas B.C."/>
            <person name="Singh A."/>
            <person name="Wilkins M.J."/>
            <person name="Karaoz U."/>
            <person name="Brodie E.L."/>
            <person name="Williams K.H."/>
            <person name="Hubbard S.S."/>
            <person name="Banfield J.F."/>
        </authorList>
    </citation>
    <scope>NUCLEOTIDE SEQUENCE [LARGE SCALE GENOMIC DNA]</scope>
</reference>
<comment type="caution">
    <text evidence="3">The sequence shown here is derived from an EMBL/GenBank/DDBJ whole genome shotgun (WGS) entry which is preliminary data.</text>
</comment>
<dbReference type="Proteomes" id="UP000176228">
    <property type="component" value="Unassembled WGS sequence"/>
</dbReference>